<protein>
    <recommendedName>
        <fullName evidence="9">Dof zinc finger protein</fullName>
    </recommendedName>
</protein>
<dbReference type="PANTHER" id="PTHR31992:SF205">
    <property type="entry name" value="DOF ZINC FINGER PROTEIN"/>
    <property type="match status" value="1"/>
</dbReference>
<comment type="subcellular location">
    <subcellularLocation>
        <location evidence="8 9">Nucleus</location>
    </subcellularLocation>
</comment>
<keyword evidence="13" id="KW-1185">Reference proteome</keyword>
<feature type="domain" description="Dof-type" evidence="11">
    <location>
        <begin position="32"/>
        <end position="86"/>
    </location>
</feature>
<proteinExistence type="predicted"/>
<evidence type="ECO:0000256" key="10">
    <source>
        <dbReference type="SAM" id="MobiDB-lite"/>
    </source>
</evidence>
<dbReference type="GO" id="GO:0005634">
    <property type="term" value="C:nucleus"/>
    <property type="evidence" value="ECO:0007669"/>
    <property type="project" value="UniProtKB-SubCell"/>
</dbReference>
<feature type="compositionally biased region" description="Basic residues" evidence="10">
    <location>
        <begin position="82"/>
        <end position="91"/>
    </location>
</feature>
<evidence type="ECO:0000256" key="4">
    <source>
        <dbReference type="ARBA" id="ARBA00023015"/>
    </source>
</evidence>
<evidence type="ECO:0000256" key="6">
    <source>
        <dbReference type="ARBA" id="ARBA00023163"/>
    </source>
</evidence>
<dbReference type="PROSITE" id="PS50884">
    <property type="entry name" value="ZF_DOF_2"/>
    <property type="match status" value="1"/>
</dbReference>
<feature type="region of interest" description="Disordered" evidence="10">
    <location>
        <begin position="77"/>
        <end position="140"/>
    </location>
</feature>
<organism evidence="12 13">
    <name type="scientific">Trapa incisa</name>
    <dbReference type="NCBI Taxonomy" id="236973"/>
    <lineage>
        <taxon>Eukaryota</taxon>
        <taxon>Viridiplantae</taxon>
        <taxon>Streptophyta</taxon>
        <taxon>Embryophyta</taxon>
        <taxon>Tracheophyta</taxon>
        <taxon>Spermatophyta</taxon>
        <taxon>Magnoliopsida</taxon>
        <taxon>eudicotyledons</taxon>
        <taxon>Gunneridae</taxon>
        <taxon>Pentapetalae</taxon>
        <taxon>rosids</taxon>
        <taxon>malvids</taxon>
        <taxon>Myrtales</taxon>
        <taxon>Lythraceae</taxon>
        <taxon>Trapa</taxon>
    </lineage>
</organism>
<comment type="function">
    <text evidence="9">Transcription factor that binds specifically to a 5'-AA[AG]G-3' consensus core sequence.</text>
</comment>
<dbReference type="EMBL" id="JAXIOK010000018">
    <property type="protein sequence ID" value="KAK4749025.1"/>
    <property type="molecule type" value="Genomic_DNA"/>
</dbReference>
<evidence type="ECO:0000259" key="11">
    <source>
        <dbReference type="PROSITE" id="PS50884"/>
    </source>
</evidence>
<evidence type="ECO:0000256" key="7">
    <source>
        <dbReference type="ARBA" id="ARBA00023242"/>
    </source>
</evidence>
<keyword evidence="4 9" id="KW-0805">Transcription regulation</keyword>
<sequence>MQDLRSIVGAGLFGGAVERRLRPLTHHYNQSLKCPRCESTNTKFCYYNNYNLLQPRHFCKSCRRYWTKGGVLRNVPVGGGCRKNKHSKAKKYSPGQASASAATGEASIRKDAANSPLEKLTQRKSSSNSSSENSSLTAAATATSTATPAIMIAESVSDQAARAASSYKSLAIHTAEPNQDGRCIHALPGNGTEAVAFSKVGNYPGLITGSREPIACGLELGSALLSQPSQDTSQQLQWENQDQSQTLGIEGIFDQTINVDLAGMDCTPSGGAFVPSDWEVKDGASDLPTTLDQAYWSQGQIQWTYQGQNPEPLPPVNFSQFFF</sequence>
<dbReference type="InterPro" id="IPR003851">
    <property type="entry name" value="Znf_Dof"/>
</dbReference>
<evidence type="ECO:0000256" key="2">
    <source>
        <dbReference type="ARBA" id="ARBA00022771"/>
    </source>
</evidence>
<dbReference type="GO" id="GO:0008270">
    <property type="term" value="F:zinc ion binding"/>
    <property type="evidence" value="ECO:0007669"/>
    <property type="project" value="UniProtKB-KW"/>
</dbReference>
<evidence type="ECO:0000256" key="3">
    <source>
        <dbReference type="ARBA" id="ARBA00022833"/>
    </source>
</evidence>
<evidence type="ECO:0000256" key="9">
    <source>
        <dbReference type="RuleBase" id="RU369094"/>
    </source>
</evidence>
<keyword evidence="6 9" id="KW-0804">Transcription</keyword>
<reference evidence="12 13" key="1">
    <citation type="journal article" date="2023" name="Hortic Res">
        <title>Pangenome of water caltrop reveals structural variations and asymmetric subgenome divergence after allopolyploidization.</title>
        <authorList>
            <person name="Zhang X."/>
            <person name="Chen Y."/>
            <person name="Wang L."/>
            <person name="Yuan Y."/>
            <person name="Fang M."/>
            <person name="Shi L."/>
            <person name="Lu R."/>
            <person name="Comes H.P."/>
            <person name="Ma Y."/>
            <person name="Chen Y."/>
            <person name="Huang G."/>
            <person name="Zhou Y."/>
            <person name="Zheng Z."/>
            <person name="Qiu Y."/>
        </authorList>
    </citation>
    <scope>NUCLEOTIDE SEQUENCE [LARGE SCALE GENOMIC DNA]</scope>
    <source>
        <tissue evidence="12">Roots</tissue>
    </source>
</reference>
<feature type="compositionally biased region" description="Low complexity" evidence="10">
    <location>
        <begin position="125"/>
        <end position="140"/>
    </location>
</feature>
<keyword evidence="5 8" id="KW-0238">DNA-binding</keyword>
<keyword evidence="1 9" id="KW-0479">Metal-binding</keyword>
<name>A0AAN7GZM4_9MYRT</name>
<evidence type="ECO:0000313" key="13">
    <source>
        <dbReference type="Proteomes" id="UP001345219"/>
    </source>
</evidence>
<keyword evidence="3 9" id="KW-0862">Zinc</keyword>
<dbReference type="AlphaFoldDB" id="A0AAN7GZM4"/>
<evidence type="ECO:0000256" key="5">
    <source>
        <dbReference type="ARBA" id="ARBA00023125"/>
    </source>
</evidence>
<comment type="caution">
    <text evidence="12">The sequence shown here is derived from an EMBL/GenBank/DDBJ whole genome shotgun (WGS) entry which is preliminary data.</text>
</comment>
<dbReference type="GO" id="GO:0003700">
    <property type="term" value="F:DNA-binding transcription factor activity"/>
    <property type="evidence" value="ECO:0007669"/>
    <property type="project" value="UniProtKB-UniRule"/>
</dbReference>
<evidence type="ECO:0000256" key="1">
    <source>
        <dbReference type="ARBA" id="ARBA00022723"/>
    </source>
</evidence>
<dbReference type="PANTHER" id="PTHR31992">
    <property type="entry name" value="DOF ZINC FINGER PROTEIN DOF1.4-RELATED"/>
    <property type="match status" value="1"/>
</dbReference>
<dbReference type="Pfam" id="PF02701">
    <property type="entry name" value="Zn_ribbon_Dof"/>
    <property type="match status" value="1"/>
</dbReference>
<dbReference type="Proteomes" id="UP001345219">
    <property type="component" value="Chromosome 21"/>
</dbReference>
<accession>A0AAN7GZM4</accession>
<gene>
    <name evidence="12" type="ORF">SAY87_026474</name>
</gene>
<evidence type="ECO:0000313" key="12">
    <source>
        <dbReference type="EMBL" id="KAK4749025.1"/>
    </source>
</evidence>
<dbReference type="InterPro" id="IPR045174">
    <property type="entry name" value="Dof"/>
</dbReference>
<evidence type="ECO:0000256" key="8">
    <source>
        <dbReference type="PROSITE-ProRule" id="PRU00071"/>
    </source>
</evidence>
<dbReference type="GO" id="GO:0003677">
    <property type="term" value="F:DNA binding"/>
    <property type="evidence" value="ECO:0007669"/>
    <property type="project" value="UniProtKB-UniRule"/>
</dbReference>
<keyword evidence="7 8" id="KW-0539">Nucleus</keyword>
<keyword evidence="2 8" id="KW-0863">Zinc-finger</keyword>
<dbReference type="PROSITE" id="PS01361">
    <property type="entry name" value="ZF_DOF_1"/>
    <property type="match status" value="1"/>
</dbReference>